<dbReference type="PANTHER" id="PTHR43580:SF2">
    <property type="entry name" value="CYTOKINE-LIKE NUCLEAR FACTOR N-PAC"/>
    <property type="match status" value="1"/>
</dbReference>
<dbReference type="GO" id="GO:0016054">
    <property type="term" value="P:organic acid catabolic process"/>
    <property type="evidence" value="ECO:0007669"/>
    <property type="project" value="UniProtKB-ARBA"/>
</dbReference>
<evidence type="ECO:0000256" key="2">
    <source>
        <dbReference type="ARBA" id="ARBA00023002"/>
    </source>
</evidence>
<dbReference type="Gene3D" id="3.40.50.720">
    <property type="entry name" value="NAD(P)-binding Rossmann-like Domain"/>
    <property type="match status" value="1"/>
</dbReference>
<dbReference type="InterPro" id="IPR029154">
    <property type="entry name" value="HIBADH-like_NADP-bd"/>
</dbReference>
<comment type="similarity">
    <text evidence="1">Belongs to the HIBADH-related family.</text>
</comment>
<keyword evidence="2" id="KW-0560">Oxidoreductase</keyword>
<dbReference type="InterPro" id="IPR036291">
    <property type="entry name" value="NAD(P)-bd_dom_sf"/>
</dbReference>
<sequence length="297" mass="30179">MDIGFIGLGKMGQGMAANLVSAGNTVTVYNRSAAKADALARQGATPARTVAEACGGDVVITMLADDAAVEDVVFGDQGVLASLAPDATHVSSSTISVELSKRLTAAHTAAGQQYVAAPVFGRPEAAAAAKLFVIAAGAPPALEMLAPVFDTIGQRTFVVSEQQPAANLVKLSGNFLIASVIESLGEAVALVGKAGVDPLHYIDIITSTLFGAPAYATYGGLIARGEFEPAGFTATLGLKDIRLTLAAAEELAVPMPVASLLRDRFLALLADGGAHLDWSAIATLARRDAGVGSDHPA</sequence>
<dbReference type="InterPro" id="IPR008927">
    <property type="entry name" value="6-PGluconate_DH-like_C_sf"/>
</dbReference>
<keyword evidence="3" id="KW-0520">NAD</keyword>
<dbReference type="InterPro" id="IPR013328">
    <property type="entry name" value="6PGD_dom2"/>
</dbReference>
<evidence type="ECO:0000259" key="5">
    <source>
        <dbReference type="Pfam" id="PF03446"/>
    </source>
</evidence>
<dbReference type="Gene3D" id="1.10.1040.10">
    <property type="entry name" value="N-(1-d-carboxylethyl)-l-norvaline Dehydrogenase, domain 2"/>
    <property type="match status" value="1"/>
</dbReference>
<proteinExistence type="inferred from homology"/>
<dbReference type="Pfam" id="PF03446">
    <property type="entry name" value="NAD_binding_2"/>
    <property type="match status" value="1"/>
</dbReference>
<dbReference type="InterPro" id="IPR006115">
    <property type="entry name" value="6PGDH_NADP-bd"/>
</dbReference>
<evidence type="ECO:0000259" key="6">
    <source>
        <dbReference type="Pfam" id="PF14833"/>
    </source>
</evidence>
<dbReference type="STRING" id="1260918.AWC06_19310"/>
<dbReference type="GO" id="GO:0051287">
    <property type="term" value="F:NAD binding"/>
    <property type="evidence" value="ECO:0007669"/>
    <property type="project" value="InterPro"/>
</dbReference>
<evidence type="ECO:0000313" key="7">
    <source>
        <dbReference type="EMBL" id="ORV58770.1"/>
    </source>
</evidence>
<dbReference type="SUPFAM" id="SSF51735">
    <property type="entry name" value="NAD(P)-binding Rossmann-fold domains"/>
    <property type="match status" value="1"/>
</dbReference>
<dbReference type="RefSeq" id="WP_085199029.1">
    <property type="nucleotide sequence ID" value="NZ_JACKVI010000009.1"/>
</dbReference>
<dbReference type="InterPro" id="IPR002204">
    <property type="entry name" value="3-OH-isobutyrate_DH-rel_CS"/>
</dbReference>
<dbReference type="PROSITE" id="PS00895">
    <property type="entry name" value="3_HYDROXYISOBUT_DH"/>
    <property type="match status" value="1"/>
</dbReference>
<evidence type="ECO:0000256" key="1">
    <source>
        <dbReference type="ARBA" id="ARBA00009080"/>
    </source>
</evidence>
<dbReference type="PIRSF" id="PIRSF000103">
    <property type="entry name" value="HIBADH"/>
    <property type="match status" value="1"/>
</dbReference>
<dbReference type="EMBL" id="LQOW01000026">
    <property type="protein sequence ID" value="ORV58770.1"/>
    <property type="molecule type" value="Genomic_DNA"/>
</dbReference>
<dbReference type="AlphaFoldDB" id="A0A1X1UPJ2"/>
<dbReference type="GO" id="GO:0050661">
    <property type="term" value="F:NADP binding"/>
    <property type="evidence" value="ECO:0007669"/>
    <property type="project" value="InterPro"/>
</dbReference>
<protein>
    <submittedName>
        <fullName evidence="7">6-phosphogluconate dehydrogenase</fullName>
    </submittedName>
</protein>
<dbReference type="OrthoDB" id="3185659at2"/>
<feature type="active site" evidence="4">
    <location>
        <position position="170"/>
    </location>
</feature>
<evidence type="ECO:0000256" key="3">
    <source>
        <dbReference type="ARBA" id="ARBA00023027"/>
    </source>
</evidence>
<accession>A0A1X1UPJ2</accession>
<dbReference type="GO" id="GO:0016491">
    <property type="term" value="F:oxidoreductase activity"/>
    <property type="evidence" value="ECO:0007669"/>
    <property type="project" value="UniProtKB-KW"/>
</dbReference>
<evidence type="ECO:0000256" key="4">
    <source>
        <dbReference type="PIRSR" id="PIRSR000103-1"/>
    </source>
</evidence>
<dbReference type="PANTHER" id="PTHR43580">
    <property type="entry name" value="OXIDOREDUCTASE GLYR1-RELATED"/>
    <property type="match status" value="1"/>
</dbReference>
<dbReference type="Proteomes" id="UP000194000">
    <property type="component" value="Unassembled WGS sequence"/>
</dbReference>
<reference evidence="7 8" key="1">
    <citation type="submission" date="2016-01" db="EMBL/GenBank/DDBJ databases">
        <title>The new phylogeny of the genus Mycobacterium.</title>
        <authorList>
            <person name="Tarcisio F."/>
            <person name="Conor M."/>
            <person name="Antonella G."/>
            <person name="Elisabetta G."/>
            <person name="Giulia F.S."/>
            <person name="Sara T."/>
            <person name="Anna F."/>
            <person name="Clotilde B."/>
            <person name="Roberto B."/>
            <person name="Veronica D.S."/>
            <person name="Fabio R."/>
            <person name="Monica P."/>
            <person name="Olivier J."/>
            <person name="Enrico T."/>
            <person name="Nicola S."/>
        </authorList>
    </citation>
    <scope>NUCLEOTIDE SEQUENCE [LARGE SCALE GENOMIC DNA]</scope>
    <source>
        <strain evidence="7 8">DSM 45731</strain>
    </source>
</reference>
<gene>
    <name evidence="7" type="ORF">AWC06_19310</name>
</gene>
<dbReference type="InterPro" id="IPR015815">
    <property type="entry name" value="HIBADH-related"/>
</dbReference>
<keyword evidence="8" id="KW-1185">Reference proteome</keyword>
<dbReference type="InterPro" id="IPR051265">
    <property type="entry name" value="HIBADH-related_NP60_sf"/>
</dbReference>
<name>A0A1X1UPJ2_9MYCO</name>
<feature type="domain" description="3-hydroxyisobutyrate dehydrogenase-like NAD-binding" evidence="6">
    <location>
        <begin position="165"/>
        <end position="283"/>
    </location>
</feature>
<comment type="caution">
    <text evidence="7">The sequence shown here is derived from an EMBL/GenBank/DDBJ whole genome shotgun (WGS) entry which is preliminary data.</text>
</comment>
<feature type="domain" description="6-phosphogluconate dehydrogenase NADP-binding" evidence="5">
    <location>
        <begin position="2"/>
        <end position="158"/>
    </location>
</feature>
<dbReference type="SUPFAM" id="SSF48179">
    <property type="entry name" value="6-phosphogluconate dehydrogenase C-terminal domain-like"/>
    <property type="match status" value="1"/>
</dbReference>
<dbReference type="Pfam" id="PF14833">
    <property type="entry name" value="NAD_binding_11"/>
    <property type="match status" value="1"/>
</dbReference>
<organism evidence="7 8">
    <name type="scientific">Mycobacterium fragae</name>
    <dbReference type="NCBI Taxonomy" id="1260918"/>
    <lineage>
        <taxon>Bacteria</taxon>
        <taxon>Bacillati</taxon>
        <taxon>Actinomycetota</taxon>
        <taxon>Actinomycetes</taxon>
        <taxon>Mycobacteriales</taxon>
        <taxon>Mycobacteriaceae</taxon>
        <taxon>Mycobacterium</taxon>
    </lineage>
</organism>
<evidence type="ECO:0000313" key="8">
    <source>
        <dbReference type="Proteomes" id="UP000194000"/>
    </source>
</evidence>